<comment type="caution">
    <text evidence="1">The sequence shown here is derived from an EMBL/GenBank/DDBJ whole genome shotgun (WGS) entry which is preliminary data.</text>
</comment>
<gene>
    <name evidence="1" type="ORF">HUJ06_016069</name>
</gene>
<name>A0A822ZFE9_NELNU</name>
<dbReference type="Proteomes" id="UP000607653">
    <property type="component" value="Unassembled WGS sequence"/>
</dbReference>
<protein>
    <submittedName>
        <fullName evidence="1">Uncharacterized protein</fullName>
    </submittedName>
</protein>
<organism evidence="1 2">
    <name type="scientific">Nelumbo nucifera</name>
    <name type="common">Sacred lotus</name>
    <dbReference type="NCBI Taxonomy" id="4432"/>
    <lineage>
        <taxon>Eukaryota</taxon>
        <taxon>Viridiplantae</taxon>
        <taxon>Streptophyta</taxon>
        <taxon>Embryophyta</taxon>
        <taxon>Tracheophyta</taxon>
        <taxon>Spermatophyta</taxon>
        <taxon>Magnoliopsida</taxon>
        <taxon>Proteales</taxon>
        <taxon>Nelumbonaceae</taxon>
        <taxon>Nelumbo</taxon>
    </lineage>
</organism>
<evidence type="ECO:0000313" key="2">
    <source>
        <dbReference type="Proteomes" id="UP000607653"/>
    </source>
</evidence>
<evidence type="ECO:0000313" key="1">
    <source>
        <dbReference type="EMBL" id="DAD41746.1"/>
    </source>
</evidence>
<proteinExistence type="predicted"/>
<sequence length="65" mass="7329">MTPNRIVWDSLVKEIILSINSGQIGILPNGPNDAPYCYMHLCRYTEVYDTLNLEIGGLWVMSVCP</sequence>
<reference evidence="1 2" key="1">
    <citation type="journal article" date="2020" name="Mol. Biol. Evol.">
        <title>Distinct Expression and Methylation Patterns for Genes with Different Fates following a Single Whole-Genome Duplication in Flowering Plants.</title>
        <authorList>
            <person name="Shi T."/>
            <person name="Rahmani R.S."/>
            <person name="Gugger P.F."/>
            <person name="Wang M."/>
            <person name="Li H."/>
            <person name="Zhang Y."/>
            <person name="Li Z."/>
            <person name="Wang Q."/>
            <person name="Van de Peer Y."/>
            <person name="Marchal K."/>
            <person name="Chen J."/>
        </authorList>
    </citation>
    <scope>NUCLEOTIDE SEQUENCE [LARGE SCALE GENOMIC DNA]</scope>
    <source>
        <tissue evidence="1">Leaf</tissue>
    </source>
</reference>
<dbReference type="AlphaFoldDB" id="A0A822ZFE9"/>
<dbReference type="InterPro" id="IPR036771">
    <property type="entry name" value="ATPsynth_dsu/esu_N"/>
</dbReference>
<keyword evidence="2" id="KW-1185">Reference proteome</keyword>
<accession>A0A822ZFE9</accession>
<dbReference type="SUPFAM" id="SSF51344">
    <property type="entry name" value="Epsilon subunit of F1F0-ATP synthase N-terminal domain"/>
    <property type="match status" value="1"/>
</dbReference>
<dbReference type="EMBL" id="DUZY01000005">
    <property type="protein sequence ID" value="DAD41746.1"/>
    <property type="molecule type" value="Genomic_DNA"/>
</dbReference>